<feature type="compositionally biased region" description="Low complexity" evidence="4">
    <location>
        <begin position="10"/>
        <end position="20"/>
    </location>
</feature>
<gene>
    <name evidence="6" type="ORF">B4N89_13905</name>
</gene>
<sequence length="240" mass="26106">MQSAQGSVLDGGLLPGPADPGGAQAPLRRISLRQEIAEVLSDDLVTGRLPAGTSLTVNETAQRFGVSATPVREALIQLAAQGLLLGGHHRGFQVCRFTWTDFAEIVESRRLLGVPLIGRIARTAPDEAMPVLRALGARLDGAHWNGDVSEVALLDRRFFGELGRWSGNRRLADVLAVFRVQAWMYIVPYLRDAPPTASGWGRYRELADRVAARDAEGSMALMRDYTSAGRRLARELADAH</sequence>
<keyword evidence="1" id="KW-0805">Transcription regulation</keyword>
<dbReference type="InterPro" id="IPR036388">
    <property type="entry name" value="WH-like_DNA-bd_sf"/>
</dbReference>
<dbReference type="CDD" id="cd07377">
    <property type="entry name" value="WHTH_GntR"/>
    <property type="match status" value="1"/>
</dbReference>
<dbReference type="OrthoDB" id="3864082at2"/>
<reference evidence="6 7" key="1">
    <citation type="submission" date="2017-03" db="EMBL/GenBank/DDBJ databases">
        <title>Draft genome sequence of Streptomyces scabrisporus NF3, endophyte isolated from Amphipterygium adstringens.</title>
        <authorList>
            <person name="Vazquez M."/>
            <person name="Ceapa C.D."/>
            <person name="Rodriguez Luna D."/>
            <person name="Sanchez Esquivel S."/>
        </authorList>
    </citation>
    <scope>NUCLEOTIDE SEQUENCE [LARGE SCALE GENOMIC DNA]</scope>
    <source>
        <strain evidence="6 7">NF3</strain>
    </source>
</reference>
<feature type="region of interest" description="Disordered" evidence="4">
    <location>
        <begin position="1"/>
        <end position="20"/>
    </location>
</feature>
<dbReference type="SMART" id="SM00895">
    <property type="entry name" value="FCD"/>
    <property type="match status" value="1"/>
</dbReference>
<dbReference type="STRING" id="159449.B4N89_13905"/>
<dbReference type="eggNOG" id="COG1802">
    <property type="taxonomic scope" value="Bacteria"/>
</dbReference>
<dbReference type="GO" id="GO:0003677">
    <property type="term" value="F:DNA binding"/>
    <property type="evidence" value="ECO:0007669"/>
    <property type="project" value="UniProtKB-KW"/>
</dbReference>
<dbReference type="SUPFAM" id="SSF48008">
    <property type="entry name" value="GntR ligand-binding domain-like"/>
    <property type="match status" value="1"/>
</dbReference>
<dbReference type="Pfam" id="PF00392">
    <property type="entry name" value="GntR"/>
    <property type="match status" value="1"/>
</dbReference>
<evidence type="ECO:0000256" key="3">
    <source>
        <dbReference type="ARBA" id="ARBA00023163"/>
    </source>
</evidence>
<dbReference type="InterPro" id="IPR000524">
    <property type="entry name" value="Tscrpt_reg_HTH_GntR"/>
</dbReference>
<evidence type="ECO:0000256" key="4">
    <source>
        <dbReference type="SAM" id="MobiDB-lite"/>
    </source>
</evidence>
<dbReference type="PANTHER" id="PTHR43537">
    <property type="entry name" value="TRANSCRIPTIONAL REGULATOR, GNTR FAMILY"/>
    <property type="match status" value="1"/>
</dbReference>
<name>A0A1T3NYH0_9ACTN</name>
<dbReference type="InterPro" id="IPR011711">
    <property type="entry name" value="GntR_C"/>
</dbReference>
<dbReference type="Gene3D" id="1.10.10.10">
    <property type="entry name" value="Winged helix-like DNA-binding domain superfamily/Winged helix DNA-binding domain"/>
    <property type="match status" value="1"/>
</dbReference>
<organism evidence="6 7">
    <name type="scientific">Embleya scabrispora</name>
    <dbReference type="NCBI Taxonomy" id="159449"/>
    <lineage>
        <taxon>Bacteria</taxon>
        <taxon>Bacillati</taxon>
        <taxon>Actinomycetota</taxon>
        <taxon>Actinomycetes</taxon>
        <taxon>Kitasatosporales</taxon>
        <taxon>Streptomycetaceae</taxon>
        <taxon>Embleya</taxon>
    </lineage>
</organism>
<dbReference type="AlphaFoldDB" id="A0A1T3NYH0"/>
<dbReference type="SUPFAM" id="SSF46785">
    <property type="entry name" value="Winged helix' DNA-binding domain"/>
    <property type="match status" value="1"/>
</dbReference>
<dbReference type="SMART" id="SM00345">
    <property type="entry name" value="HTH_GNTR"/>
    <property type="match status" value="1"/>
</dbReference>
<dbReference type="InterPro" id="IPR008920">
    <property type="entry name" value="TF_FadR/GntR_C"/>
</dbReference>
<evidence type="ECO:0000256" key="1">
    <source>
        <dbReference type="ARBA" id="ARBA00023015"/>
    </source>
</evidence>
<dbReference type="EMBL" id="MWQN01000001">
    <property type="protein sequence ID" value="OPC81883.1"/>
    <property type="molecule type" value="Genomic_DNA"/>
</dbReference>
<evidence type="ECO:0000256" key="2">
    <source>
        <dbReference type="ARBA" id="ARBA00023125"/>
    </source>
</evidence>
<dbReference type="Gene3D" id="1.20.120.530">
    <property type="entry name" value="GntR ligand-binding domain-like"/>
    <property type="match status" value="1"/>
</dbReference>
<dbReference type="Proteomes" id="UP000190037">
    <property type="component" value="Unassembled WGS sequence"/>
</dbReference>
<dbReference type="InterPro" id="IPR036390">
    <property type="entry name" value="WH_DNA-bd_sf"/>
</dbReference>
<dbReference type="Pfam" id="PF07729">
    <property type="entry name" value="FCD"/>
    <property type="match status" value="1"/>
</dbReference>
<feature type="domain" description="HTH gntR-type" evidence="5">
    <location>
        <begin position="30"/>
        <end position="97"/>
    </location>
</feature>
<accession>A0A1T3NYH0</accession>
<keyword evidence="2" id="KW-0238">DNA-binding</keyword>
<evidence type="ECO:0000313" key="6">
    <source>
        <dbReference type="EMBL" id="OPC81883.1"/>
    </source>
</evidence>
<keyword evidence="7" id="KW-1185">Reference proteome</keyword>
<proteinExistence type="predicted"/>
<keyword evidence="3" id="KW-0804">Transcription</keyword>
<dbReference type="PANTHER" id="PTHR43537:SF45">
    <property type="entry name" value="GNTR FAMILY REGULATORY PROTEIN"/>
    <property type="match status" value="1"/>
</dbReference>
<protein>
    <recommendedName>
        <fullName evidence="5">HTH gntR-type domain-containing protein</fullName>
    </recommendedName>
</protein>
<evidence type="ECO:0000313" key="7">
    <source>
        <dbReference type="Proteomes" id="UP000190037"/>
    </source>
</evidence>
<dbReference type="PROSITE" id="PS50949">
    <property type="entry name" value="HTH_GNTR"/>
    <property type="match status" value="1"/>
</dbReference>
<comment type="caution">
    <text evidence="6">The sequence shown here is derived from an EMBL/GenBank/DDBJ whole genome shotgun (WGS) entry which is preliminary data.</text>
</comment>
<dbReference type="GO" id="GO:0003700">
    <property type="term" value="F:DNA-binding transcription factor activity"/>
    <property type="evidence" value="ECO:0007669"/>
    <property type="project" value="InterPro"/>
</dbReference>
<evidence type="ECO:0000259" key="5">
    <source>
        <dbReference type="PROSITE" id="PS50949"/>
    </source>
</evidence>
<dbReference type="RefSeq" id="WP_078976152.1">
    <property type="nucleotide sequence ID" value="NZ_MWQN01000001.1"/>
</dbReference>